<feature type="region of interest" description="Disordered" evidence="1">
    <location>
        <begin position="62"/>
        <end position="110"/>
    </location>
</feature>
<dbReference type="AlphaFoldDB" id="A0AAD7JBQ2"/>
<keyword evidence="3" id="KW-1185">Reference proteome</keyword>
<organism evidence="2 3">
    <name type="scientific">Mycena metata</name>
    <dbReference type="NCBI Taxonomy" id="1033252"/>
    <lineage>
        <taxon>Eukaryota</taxon>
        <taxon>Fungi</taxon>
        <taxon>Dikarya</taxon>
        <taxon>Basidiomycota</taxon>
        <taxon>Agaricomycotina</taxon>
        <taxon>Agaricomycetes</taxon>
        <taxon>Agaricomycetidae</taxon>
        <taxon>Agaricales</taxon>
        <taxon>Marasmiineae</taxon>
        <taxon>Mycenaceae</taxon>
        <taxon>Mycena</taxon>
    </lineage>
</organism>
<dbReference type="Proteomes" id="UP001215598">
    <property type="component" value="Unassembled WGS sequence"/>
</dbReference>
<evidence type="ECO:0000256" key="1">
    <source>
        <dbReference type="SAM" id="MobiDB-lite"/>
    </source>
</evidence>
<protein>
    <submittedName>
        <fullName evidence="2">Uncharacterized protein</fullName>
    </submittedName>
</protein>
<sequence length="110" mass="12013">MRPRRVFAGLLPNSSWISEGGCAVGCLSFSSFVTTPPDSQASRLHARMAPLTSTFFCCSFRAQPPPSPPPRDSLYPTQTRLAPSSRRRCIFPDRPHTPAGNQLPHALPPP</sequence>
<comment type="caution">
    <text evidence="2">The sequence shown here is derived from an EMBL/GenBank/DDBJ whole genome shotgun (WGS) entry which is preliminary data.</text>
</comment>
<dbReference type="EMBL" id="JARKIB010000040">
    <property type="protein sequence ID" value="KAJ7759230.1"/>
    <property type="molecule type" value="Genomic_DNA"/>
</dbReference>
<reference evidence="2" key="1">
    <citation type="submission" date="2023-03" db="EMBL/GenBank/DDBJ databases">
        <title>Massive genome expansion in bonnet fungi (Mycena s.s.) driven by repeated elements and novel gene families across ecological guilds.</title>
        <authorList>
            <consortium name="Lawrence Berkeley National Laboratory"/>
            <person name="Harder C.B."/>
            <person name="Miyauchi S."/>
            <person name="Viragh M."/>
            <person name="Kuo A."/>
            <person name="Thoen E."/>
            <person name="Andreopoulos B."/>
            <person name="Lu D."/>
            <person name="Skrede I."/>
            <person name="Drula E."/>
            <person name="Henrissat B."/>
            <person name="Morin E."/>
            <person name="Kohler A."/>
            <person name="Barry K."/>
            <person name="LaButti K."/>
            <person name="Morin E."/>
            <person name="Salamov A."/>
            <person name="Lipzen A."/>
            <person name="Mereny Z."/>
            <person name="Hegedus B."/>
            <person name="Baldrian P."/>
            <person name="Stursova M."/>
            <person name="Weitz H."/>
            <person name="Taylor A."/>
            <person name="Grigoriev I.V."/>
            <person name="Nagy L.G."/>
            <person name="Martin F."/>
            <person name="Kauserud H."/>
        </authorList>
    </citation>
    <scope>NUCLEOTIDE SEQUENCE</scope>
    <source>
        <strain evidence="2">CBHHK182m</strain>
    </source>
</reference>
<proteinExistence type="predicted"/>
<accession>A0AAD7JBQ2</accession>
<gene>
    <name evidence="2" type="ORF">B0H16DRAFT_1885139</name>
</gene>
<name>A0AAD7JBQ2_9AGAR</name>
<evidence type="ECO:0000313" key="3">
    <source>
        <dbReference type="Proteomes" id="UP001215598"/>
    </source>
</evidence>
<evidence type="ECO:0000313" key="2">
    <source>
        <dbReference type="EMBL" id="KAJ7759230.1"/>
    </source>
</evidence>